<proteinExistence type="predicted"/>
<accession>A0ABQ9JI45</accession>
<feature type="compositionally biased region" description="Polar residues" evidence="1">
    <location>
        <begin position="17"/>
        <end position="29"/>
    </location>
</feature>
<name>A0ABQ9JI45_9CUCU</name>
<gene>
    <name evidence="2" type="ORF">NQ317_010081</name>
</gene>
<evidence type="ECO:0000313" key="3">
    <source>
        <dbReference type="Proteomes" id="UP001162164"/>
    </source>
</evidence>
<feature type="compositionally biased region" description="Polar residues" evidence="1">
    <location>
        <begin position="1"/>
        <end position="10"/>
    </location>
</feature>
<evidence type="ECO:0000313" key="2">
    <source>
        <dbReference type="EMBL" id="KAJ8977886.1"/>
    </source>
</evidence>
<dbReference type="Proteomes" id="UP001162164">
    <property type="component" value="Unassembled WGS sequence"/>
</dbReference>
<reference evidence="2" key="1">
    <citation type="journal article" date="2023" name="Insect Mol. Biol.">
        <title>Genome sequencing provides insights into the evolution of gene families encoding plant cell wall-degrading enzymes in longhorned beetles.</title>
        <authorList>
            <person name="Shin N.R."/>
            <person name="Okamura Y."/>
            <person name="Kirsch R."/>
            <person name="Pauchet Y."/>
        </authorList>
    </citation>
    <scope>NUCLEOTIDE SEQUENCE</scope>
    <source>
        <strain evidence="2">MMC_N1</strain>
    </source>
</reference>
<sequence length="112" mass="12305">MVRHLNNSPRTEPVPHRSTSSQLTSGKSTMGGISQKFLALEFDQSTNLSPKVAAQVSSIKTSPSARCSLVGRFLNITPGTAFYRGLHYQVIKGPETHHITELLFIGCEQHIE</sequence>
<keyword evidence="3" id="KW-1185">Reference proteome</keyword>
<organism evidence="2 3">
    <name type="scientific">Molorchus minor</name>
    <dbReference type="NCBI Taxonomy" id="1323400"/>
    <lineage>
        <taxon>Eukaryota</taxon>
        <taxon>Metazoa</taxon>
        <taxon>Ecdysozoa</taxon>
        <taxon>Arthropoda</taxon>
        <taxon>Hexapoda</taxon>
        <taxon>Insecta</taxon>
        <taxon>Pterygota</taxon>
        <taxon>Neoptera</taxon>
        <taxon>Endopterygota</taxon>
        <taxon>Coleoptera</taxon>
        <taxon>Polyphaga</taxon>
        <taxon>Cucujiformia</taxon>
        <taxon>Chrysomeloidea</taxon>
        <taxon>Cerambycidae</taxon>
        <taxon>Lamiinae</taxon>
        <taxon>Monochamini</taxon>
        <taxon>Molorchus</taxon>
    </lineage>
</organism>
<comment type="caution">
    <text evidence="2">The sequence shown here is derived from an EMBL/GenBank/DDBJ whole genome shotgun (WGS) entry which is preliminary data.</text>
</comment>
<feature type="region of interest" description="Disordered" evidence="1">
    <location>
        <begin position="1"/>
        <end position="29"/>
    </location>
</feature>
<dbReference type="EMBL" id="JAPWTJ010000495">
    <property type="protein sequence ID" value="KAJ8977886.1"/>
    <property type="molecule type" value="Genomic_DNA"/>
</dbReference>
<protein>
    <submittedName>
        <fullName evidence="2">Uncharacterized protein</fullName>
    </submittedName>
</protein>
<evidence type="ECO:0000256" key="1">
    <source>
        <dbReference type="SAM" id="MobiDB-lite"/>
    </source>
</evidence>